<evidence type="ECO:0000256" key="1">
    <source>
        <dbReference type="SAM" id="MobiDB-lite"/>
    </source>
</evidence>
<protein>
    <submittedName>
        <fullName evidence="3">Uncharacterized protein</fullName>
    </submittedName>
</protein>
<keyword evidence="4" id="KW-1185">Reference proteome</keyword>
<evidence type="ECO:0000313" key="3">
    <source>
        <dbReference type="EMBL" id="KAK1330590.1"/>
    </source>
</evidence>
<feature type="region of interest" description="Disordered" evidence="1">
    <location>
        <begin position="1"/>
        <end position="31"/>
    </location>
</feature>
<sequence length="169" mass="18575">MPRWPGTWQNGQVWPQNPRNSSVGSGRRVTPDAIRVRRPARGRVGGAFPWDDKGSHSLAVLGAGVAMGFSYFYFRNPGKDWKHFVQYYLAGADSPAELGSALQEVELASEAVAVGRAPHTAHISIPQRFVWFNIGSVDTFERNLETAHGKLGIKPPNQATVVYTRESDG</sequence>
<gene>
    <name evidence="3" type="ORF">QTO34_010786</name>
</gene>
<keyword evidence="2" id="KW-0812">Transmembrane</keyword>
<proteinExistence type="predicted"/>
<feature type="transmembrane region" description="Helical" evidence="2">
    <location>
        <begin position="56"/>
        <end position="74"/>
    </location>
</feature>
<name>A0AA40HGZ3_CNENI</name>
<dbReference type="Proteomes" id="UP001177744">
    <property type="component" value="Unassembled WGS sequence"/>
</dbReference>
<evidence type="ECO:0000313" key="4">
    <source>
        <dbReference type="Proteomes" id="UP001177744"/>
    </source>
</evidence>
<keyword evidence="2" id="KW-1133">Transmembrane helix</keyword>
<accession>A0AA40HGZ3</accession>
<reference evidence="3" key="1">
    <citation type="submission" date="2023-06" db="EMBL/GenBank/DDBJ databases">
        <title>Reference genome for the Northern bat (Eptesicus nilssonii), a most northern bat species.</title>
        <authorList>
            <person name="Laine V.N."/>
            <person name="Pulliainen A.T."/>
            <person name="Lilley T.M."/>
        </authorList>
    </citation>
    <scope>NUCLEOTIDE SEQUENCE</scope>
    <source>
        <strain evidence="3">BLF_Eptnil</strain>
        <tissue evidence="3">Kidney</tissue>
    </source>
</reference>
<keyword evidence="2" id="KW-0472">Membrane</keyword>
<dbReference type="AlphaFoldDB" id="A0AA40HGZ3"/>
<evidence type="ECO:0000256" key="2">
    <source>
        <dbReference type="SAM" id="Phobius"/>
    </source>
</evidence>
<organism evidence="3 4">
    <name type="scientific">Cnephaeus nilssonii</name>
    <name type="common">Northern bat</name>
    <name type="synonym">Eptesicus nilssonii</name>
    <dbReference type="NCBI Taxonomy" id="3371016"/>
    <lineage>
        <taxon>Eukaryota</taxon>
        <taxon>Metazoa</taxon>
        <taxon>Chordata</taxon>
        <taxon>Craniata</taxon>
        <taxon>Vertebrata</taxon>
        <taxon>Euteleostomi</taxon>
        <taxon>Mammalia</taxon>
        <taxon>Eutheria</taxon>
        <taxon>Laurasiatheria</taxon>
        <taxon>Chiroptera</taxon>
        <taxon>Yangochiroptera</taxon>
        <taxon>Vespertilionidae</taxon>
        <taxon>Cnephaeus</taxon>
    </lineage>
</organism>
<dbReference type="Gene3D" id="3.40.1690.20">
    <property type="match status" value="1"/>
</dbReference>
<dbReference type="EMBL" id="JAULJE010000021">
    <property type="protein sequence ID" value="KAK1330590.1"/>
    <property type="molecule type" value="Genomic_DNA"/>
</dbReference>
<comment type="caution">
    <text evidence="3">The sequence shown here is derived from an EMBL/GenBank/DDBJ whole genome shotgun (WGS) entry which is preliminary data.</text>
</comment>
<feature type="compositionally biased region" description="Polar residues" evidence="1">
    <location>
        <begin position="7"/>
        <end position="24"/>
    </location>
</feature>